<dbReference type="GO" id="GO:0006516">
    <property type="term" value="P:glycoprotein catabolic process"/>
    <property type="evidence" value="ECO:0007669"/>
    <property type="project" value="TreeGrafter"/>
</dbReference>
<dbReference type="Gene3D" id="3.10.620.30">
    <property type="match status" value="1"/>
</dbReference>
<name>A0A8H5KTW7_9HYPO</name>
<evidence type="ECO:0000313" key="7">
    <source>
        <dbReference type="Proteomes" id="UP000544095"/>
    </source>
</evidence>
<dbReference type="GO" id="GO:0046872">
    <property type="term" value="F:metal ion binding"/>
    <property type="evidence" value="ECO:0007669"/>
    <property type="project" value="UniProtKB-KW"/>
</dbReference>
<dbReference type="Pfam" id="PF01841">
    <property type="entry name" value="Transglut_core"/>
    <property type="match status" value="1"/>
</dbReference>
<dbReference type="GO" id="GO:0005829">
    <property type="term" value="C:cytosol"/>
    <property type="evidence" value="ECO:0007669"/>
    <property type="project" value="TreeGrafter"/>
</dbReference>
<keyword evidence="3" id="KW-0862">Zinc</keyword>
<dbReference type="AlphaFoldDB" id="A0A8H5KTW7"/>
<dbReference type="InterPro" id="IPR038765">
    <property type="entry name" value="Papain-like_cys_pep_sf"/>
</dbReference>
<dbReference type="Proteomes" id="UP000544095">
    <property type="component" value="Unassembled WGS sequence"/>
</dbReference>
<evidence type="ECO:0000256" key="1">
    <source>
        <dbReference type="ARBA" id="ARBA00009390"/>
    </source>
</evidence>
<comment type="similarity">
    <text evidence="1">Belongs to the transglutaminase-like superfamily. PNGase family.</text>
</comment>
<keyword evidence="2" id="KW-0479">Metal-binding</keyword>
<accession>A0A8H5KTW7</accession>
<dbReference type="PANTHER" id="PTHR12143:SF19">
    <property type="entry name" value="PEPTIDE-N(4)-(N-ACETYL-BETA-GLUCOSAMINYL)ASPARAGINE AMIDASE"/>
    <property type="match status" value="1"/>
</dbReference>
<evidence type="ECO:0000259" key="5">
    <source>
        <dbReference type="SMART" id="SM00460"/>
    </source>
</evidence>
<dbReference type="GO" id="GO:0000224">
    <property type="term" value="F:peptide-N4-(N-acetyl-beta-glucosaminyl)asparagine amidase activity"/>
    <property type="evidence" value="ECO:0007669"/>
    <property type="project" value="TreeGrafter"/>
</dbReference>
<dbReference type="InterPro" id="IPR050883">
    <property type="entry name" value="PNGase"/>
</dbReference>
<evidence type="ECO:0000313" key="6">
    <source>
        <dbReference type="EMBL" id="KAF5578416.1"/>
    </source>
</evidence>
<keyword evidence="7" id="KW-1185">Reference proteome</keyword>
<proteinExistence type="inferred from homology"/>
<dbReference type="Gene3D" id="2.20.25.10">
    <property type="match status" value="1"/>
</dbReference>
<protein>
    <submittedName>
        <fullName evidence="6">PNG1 with de-n-glycosylation function (N-glycanase)</fullName>
    </submittedName>
</protein>
<organism evidence="6 7">
    <name type="scientific">Fusarium pseudoanthophilum</name>
    <dbReference type="NCBI Taxonomy" id="48495"/>
    <lineage>
        <taxon>Eukaryota</taxon>
        <taxon>Fungi</taxon>
        <taxon>Dikarya</taxon>
        <taxon>Ascomycota</taxon>
        <taxon>Pezizomycotina</taxon>
        <taxon>Sordariomycetes</taxon>
        <taxon>Hypocreomycetidae</taxon>
        <taxon>Hypocreales</taxon>
        <taxon>Nectriaceae</taxon>
        <taxon>Fusarium</taxon>
        <taxon>Fusarium fujikuroi species complex</taxon>
    </lineage>
</organism>
<dbReference type="SUPFAM" id="SSF54001">
    <property type="entry name" value="Cysteine proteinases"/>
    <property type="match status" value="1"/>
</dbReference>
<dbReference type="InterPro" id="IPR002931">
    <property type="entry name" value="Transglutaminase-like"/>
</dbReference>
<feature type="region of interest" description="Disordered" evidence="4">
    <location>
        <begin position="926"/>
        <end position="950"/>
    </location>
</feature>
<sequence length="950" mass="106059">MPLEIVTSPLRSWESGIAILSGKSATKPLAWPEPELSIGRYIGKVGKELCWAAKGPARDAFAALAPKIKAYLERSVEPVSSWVTWSIYMFGKSENSASPAILFCCEVVAHRKQVRNAIKDSGILNEFPGVKTAHMARPPDFNQLVQLADESSDHRPVLASLERNPCGMPLFFEGSIGEGTCYKQATVGGIIQLSDKFYYTTAGHVLSPDAAPGYTEGQVSDDEFEIDDDDDEVNEVESSACEKTWDVAMSPPYPSSAESKMLQLPFSTSVQDMQATQEGSKCMNRRVLKKGPSLNTFLPPQSLGHVYLSSLDEPPSGLDYALIEVTRPIHRTANKIALPSSSAKGEAKIQHVVTDGPKDVKILSATSRGTLKGVMSGTPLYARLPNSNLYQEVYNVLLDSRLEAGDCGSWIIDAESGNLYGHIVAGSPDSGAAIVIPFSRVFEDIEARVKHSPHLPLTGAASLHSFDEKLDHVMHLQHTESVTASSCEPSSRHGQEWIRDLRCRFENQWRIKLLDELKLSRTGRRQATIEQAVSSTEDESTPPYSPPTEEESLPQRTATDNGKAVVLPSQTRRLLRTRLFPQLPDQNDPRSQRFRKLLISLSSIPTKYENPGLLDEALNIIPLERLYSEAEEESMILQAQAESYGDGRQPEWGYSDCIIRAMLQWFKRSFFTWVNNPPCPTCSSPTIFRGLTTPSPEESACAALSVELHKCSRTDCLTVERFPRYGDVWKLLQTRRGRVGEWVNCFTMLCRAMGARARWVWNSEDHLWTEVYSEHKKRWVHVDPCEGVFDRPKLYSEGKSSHSRFSQSLPAPRHSTDVSNLGWGKKMAYVIAFSTDGATDVTRRYVRKLEHAAERDRCPEAVLLYVMNEIKSLRRENMSEEEKIRLEEEDRCEQRELNDYVISSITADFMATGWTNTEGSSRLLKSTGETTKHSLKQGSGGVEEGPLIIP</sequence>
<evidence type="ECO:0000256" key="3">
    <source>
        <dbReference type="ARBA" id="ARBA00022833"/>
    </source>
</evidence>
<dbReference type="SMART" id="SM00460">
    <property type="entry name" value="TGc"/>
    <property type="match status" value="1"/>
</dbReference>
<evidence type="ECO:0000256" key="4">
    <source>
        <dbReference type="SAM" id="MobiDB-lite"/>
    </source>
</evidence>
<dbReference type="GO" id="GO:0005634">
    <property type="term" value="C:nucleus"/>
    <property type="evidence" value="ECO:0007669"/>
    <property type="project" value="TreeGrafter"/>
</dbReference>
<feature type="region of interest" description="Disordered" evidence="4">
    <location>
        <begin position="529"/>
        <end position="563"/>
    </location>
</feature>
<reference evidence="6 7" key="1">
    <citation type="submission" date="2020-05" db="EMBL/GenBank/DDBJ databases">
        <title>Identification and distribution of gene clusters putatively required for synthesis of sphingolipid metabolism inhibitors in phylogenetically diverse species of the filamentous fungus Fusarium.</title>
        <authorList>
            <person name="Kim H.-S."/>
            <person name="Busman M."/>
            <person name="Brown D.W."/>
            <person name="Divon H."/>
            <person name="Uhlig S."/>
            <person name="Proctor R.H."/>
        </authorList>
    </citation>
    <scope>NUCLEOTIDE SEQUENCE [LARGE SCALE GENOMIC DNA]</scope>
    <source>
        <strain evidence="6 7">NRRL 25211</strain>
    </source>
</reference>
<evidence type="ECO:0000256" key="2">
    <source>
        <dbReference type="ARBA" id="ARBA00022723"/>
    </source>
</evidence>
<feature type="domain" description="Transglutaminase-like" evidence="5">
    <location>
        <begin position="731"/>
        <end position="786"/>
    </location>
</feature>
<dbReference type="PANTHER" id="PTHR12143">
    <property type="entry name" value="PEPTIDE N-GLYCANASE PNGASE -RELATED"/>
    <property type="match status" value="1"/>
</dbReference>
<comment type="caution">
    <text evidence="6">The sequence shown here is derived from an EMBL/GenBank/DDBJ whole genome shotgun (WGS) entry which is preliminary data.</text>
</comment>
<dbReference type="EMBL" id="JAAOAR010000555">
    <property type="protein sequence ID" value="KAF5578416.1"/>
    <property type="molecule type" value="Genomic_DNA"/>
</dbReference>
<gene>
    <name evidence="6" type="ORF">FPANT_10024</name>
</gene>